<dbReference type="InterPro" id="IPR005135">
    <property type="entry name" value="Endo/exonuclease/phosphatase"/>
</dbReference>
<proteinExistence type="predicted"/>
<dbReference type="OrthoDB" id="412981at2759"/>
<keyword evidence="3" id="KW-1185">Reference proteome</keyword>
<evidence type="ECO:0000313" key="2">
    <source>
        <dbReference type="EMBL" id="GFR00889.1"/>
    </source>
</evidence>
<dbReference type="PANTHER" id="PTHR33273:SF4">
    <property type="entry name" value="ENDONUCLEASE_EXONUCLEASE_PHOSPHATASE DOMAIN-CONTAINING PROTEIN"/>
    <property type="match status" value="1"/>
</dbReference>
<accession>A0A8X6HD87</accession>
<dbReference type="Proteomes" id="UP000887116">
    <property type="component" value="Unassembled WGS sequence"/>
</dbReference>
<comment type="caution">
    <text evidence="2">The sequence shown here is derived from an EMBL/GenBank/DDBJ whole genome shotgun (WGS) entry which is preliminary data.</text>
</comment>
<dbReference type="EMBL" id="BMAO01025164">
    <property type="protein sequence ID" value="GFR00889.1"/>
    <property type="molecule type" value="Genomic_DNA"/>
</dbReference>
<dbReference type="GO" id="GO:0003824">
    <property type="term" value="F:catalytic activity"/>
    <property type="evidence" value="ECO:0007669"/>
    <property type="project" value="InterPro"/>
</dbReference>
<sequence>MQETHIQPCHHLSFPNYNIYRTDRTFRGGGTAIMIKRTIPHHEIKINNPSFETSAIKIERPNNKTITVISAYRPPRKRLLPQDLPQLFRNQDYVLVAGDLNTKHASWSPYAQQNVAVHTIRRFCDSTGFSLSAPLEPTHFHKSLRNTVIDLAISKGMTITEVSSIPELSSDHNPVLFEFDPRRFQCISHEVWGSKNSNAPGKKIFDWILENDLMLLNDKSPTYLHSSGIFTSIDLSLSSMHLNYELSWSTNTDNFGNDHLPIFIKYKGSYRSAINSLRQETNWNKFTNLLQQKLSSNENINMDIIEKIKKAQISSQHLKSKRINSRAPWWTAACGYLRAKKRQLLKKATKKHHFKDEDWIKCKEISTKLKRIIKASKEGYGTRHAKKSPLPKIFLK</sequence>
<dbReference type="PANTHER" id="PTHR33273">
    <property type="entry name" value="DOMAIN-CONTAINING PROTEIN, PUTATIVE-RELATED"/>
    <property type="match status" value="1"/>
</dbReference>
<evidence type="ECO:0000259" key="1">
    <source>
        <dbReference type="Pfam" id="PF14529"/>
    </source>
</evidence>
<gene>
    <name evidence="2" type="primary">AVEN_144232_1</name>
    <name evidence="2" type="ORF">TNCT_183451</name>
</gene>
<dbReference type="Gene3D" id="3.60.10.10">
    <property type="entry name" value="Endonuclease/exonuclease/phosphatase"/>
    <property type="match status" value="2"/>
</dbReference>
<feature type="domain" description="Endonuclease/exonuclease/phosphatase" evidence="1">
    <location>
        <begin position="188"/>
        <end position="263"/>
    </location>
</feature>
<protein>
    <recommendedName>
        <fullName evidence="1">Endonuclease/exonuclease/phosphatase domain-containing protein</fullName>
    </recommendedName>
</protein>
<reference evidence="2" key="1">
    <citation type="submission" date="2020-07" db="EMBL/GenBank/DDBJ databases">
        <title>Multicomponent nature underlies the extraordinary mechanical properties of spider dragline silk.</title>
        <authorList>
            <person name="Kono N."/>
            <person name="Nakamura H."/>
            <person name="Mori M."/>
            <person name="Yoshida Y."/>
            <person name="Ohtoshi R."/>
            <person name="Malay A.D."/>
            <person name="Moran D.A.P."/>
            <person name="Tomita M."/>
            <person name="Numata K."/>
            <person name="Arakawa K."/>
        </authorList>
    </citation>
    <scope>NUCLEOTIDE SEQUENCE</scope>
</reference>
<feature type="domain" description="Endonuclease/exonuclease/phosphatase" evidence="1">
    <location>
        <begin position="66"/>
        <end position="175"/>
    </location>
</feature>
<dbReference type="InterPro" id="IPR036691">
    <property type="entry name" value="Endo/exonu/phosph_ase_sf"/>
</dbReference>
<organism evidence="2 3">
    <name type="scientific">Trichonephila clavata</name>
    <name type="common">Joro spider</name>
    <name type="synonym">Nephila clavata</name>
    <dbReference type="NCBI Taxonomy" id="2740835"/>
    <lineage>
        <taxon>Eukaryota</taxon>
        <taxon>Metazoa</taxon>
        <taxon>Ecdysozoa</taxon>
        <taxon>Arthropoda</taxon>
        <taxon>Chelicerata</taxon>
        <taxon>Arachnida</taxon>
        <taxon>Araneae</taxon>
        <taxon>Araneomorphae</taxon>
        <taxon>Entelegynae</taxon>
        <taxon>Araneoidea</taxon>
        <taxon>Nephilidae</taxon>
        <taxon>Trichonephila</taxon>
    </lineage>
</organism>
<dbReference type="AlphaFoldDB" id="A0A8X6HD87"/>
<dbReference type="SUPFAM" id="SSF56219">
    <property type="entry name" value="DNase I-like"/>
    <property type="match status" value="2"/>
</dbReference>
<name>A0A8X6HD87_TRICU</name>
<dbReference type="Pfam" id="PF14529">
    <property type="entry name" value="Exo_endo_phos_2"/>
    <property type="match status" value="2"/>
</dbReference>
<evidence type="ECO:0000313" key="3">
    <source>
        <dbReference type="Proteomes" id="UP000887116"/>
    </source>
</evidence>